<gene>
    <name evidence="3" type="ORF">KSP39_PZI009182</name>
</gene>
<dbReference type="SUPFAM" id="SSF161245">
    <property type="entry name" value="Zinc hairpin stack"/>
    <property type="match status" value="1"/>
</dbReference>
<organism evidence="3 4">
    <name type="scientific">Platanthera zijinensis</name>
    <dbReference type="NCBI Taxonomy" id="2320716"/>
    <lineage>
        <taxon>Eukaryota</taxon>
        <taxon>Viridiplantae</taxon>
        <taxon>Streptophyta</taxon>
        <taxon>Embryophyta</taxon>
        <taxon>Tracheophyta</taxon>
        <taxon>Spermatophyta</taxon>
        <taxon>Magnoliopsida</taxon>
        <taxon>Liliopsida</taxon>
        <taxon>Asparagales</taxon>
        <taxon>Orchidaceae</taxon>
        <taxon>Orchidoideae</taxon>
        <taxon>Orchideae</taxon>
        <taxon>Orchidinae</taxon>
        <taxon>Platanthera</taxon>
    </lineage>
</organism>
<keyword evidence="1" id="KW-0863">Zinc-finger</keyword>
<dbReference type="PANTHER" id="PTHR21319">
    <property type="entry name" value="RING FINGER AND CHY ZINC FINGER DOMAIN-CONTAINING PROTEIN 1"/>
    <property type="match status" value="1"/>
</dbReference>
<dbReference type="PANTHER" id="PTHR21319:SF20">
    <property type="entry name" value="E3 UBIQUITIN-PROTEIN LIGASE MIEL1"/>
    <property type="match status" value="1"/>
</dbReference>
<proteinExistence type="predicted"/>
<dbReference type="GO" id="GO:0005634">
    <property type="term" value="C:nucleus"/>
    <property type="evidence" value="ECO:0007669"/>
    <property type="project" value="TreeGrafter"/>
</dbReference>
<dbReference type="GO" id="GO:0006511">
    <property type="term" value="P:ubiquitin-dependent protein catabolic process"/>
    <property type="evidence" value="ECO:0007669"/>
    <property type="project" value="TreeGrafter"/>
</dbReference>
<evidence type="ECO:0000256" key="1">
    <source>
        <dbReference type="PROSITE-ProRule" id="PRU00965"/>
    </source>
</evidence>
<evidence type="ECO:0000313" key="4">
    <source>
        <dbReference type="Proteomes" id="UP001418222"/>
    </source>
</evidence>
<dbReference type="GO" id="GO:0061630">
    <property type="term" value="F:ubiquitin protein ligase activity"/>
    <property type="evidence" value="ECO:0007669"/>
    <property type="project" value="TreeGrafter"/>
</dbReference>
<evidence type="ECO:0000259" key="2">
    <source>
        <dbReference type="PROSITE" id="PS51270"/>
    </source>
</evidence>
<accession>A0AAP0BM10</accession>
<dbReference type="InterPro" id="IPR037275">
    <property type="entry name" value="Znf_CTCHY_sf"/>
</dbReference>
<dbReference type="AlphaFoldDB" id="A0AAP0BM10"/>
<dbReference type="PROSITE" id="PS51270">
    <property type="entry name" value="ZF_CTCHY"/>
    <property type="match status" value="1"/>
</dbReference>
<evidence type="ECO:0000313" key="3">
    <source>
        <dbReference type="EMBL" id="KAK8942918.1"/>
    </source>
</evidence>
<name>A0AAP0BM10_9ASPA</name>
<feature type="domain" description="CTCHY-type" evidence="2">
    <location>
        <begin position="1"/>
        <end position="72"/>
    </location>
</feature>
<dbReference type="GO" id="GO:0016567">
    <property type="term" value="P:protein ubiquitination"/>
    <property type="evidence" value="ECO:0007669"/>
    <property type="project" value="TreeGrafter"/>
</dbReference>
<dbReference type="GO" id="GO:0008270">
    <property type="term" value="F:zinc ion binding"/>
    <property type="evidence" value="ECO:0007669"/>
    <property type="project" value="UniProtKB-KW"/>
</dbReference>
<keyword evidence="4" id="KW-1185">Reference proteome</keyword>
<keyword evidence="1" id="KW-0862">Zinc</keyword>
<comment type="caution">
    <text evidence="3">The sequence shown here is derived from an EMBL/GenBank/DDBJ whole genome shotgun (WGS) entry which is preliminary data.</text>
</comment>
<dbReference type="Proteomes" id="UP001418222">
    <property type="component" value="Unassembled WGS sequence"/>
</dbReference>
<keyword evidence="1" id="KW-0479">Metal-binding</keyword>
<reference evidence="3 4" key="1">
    <citation type="journal article" date="2022" name="Nat. Plants">
        <title>Genomes of leafy and leafless Platanthera orchids illuminate the evolution of mycoheterotrophy.</title>
        <authorList>
            <person name="Li M.H."/>
            <person name="Liu K.W."/>
            <person name="Li Z."/>
            <person name="Lu H.C."/>
            <person name="Ye Q.L."/>
            <person name="Zhang D."/>
            <person name="Wang J.Y."/>
            <person name="Li Y.F."/>
            <person name="Zhong Z.M."/>
            <person name="Liu X."/>
            <person name="Yu X."/>
            <person name="Liu D.K."/>
            <person name="Tu X.D."/>
            <person name="Liu B."/>
            <person name="Hao Y."/>
            <person name="Liao X.Y."/>
            <person name="Jiang Y.T."/>
            <person name="Sun W.H."/>
            <person name="Chen J."/>
            <person name="Chen Y.Q."/>
            <person name="Ai Y."/>
            <person name="Zhai J.W."/>
            <person name="Wu S.S."/>
            <person name="Zhou Z."/>
            <person name="Hsiao Y.Y."/>
            <person name="Wu W.L."/>
            <person name="Chen Y.Y."/>
            <person name="Lin Y.F."/>
            <person name="Hsu J.L."/>
            <person name="Li C.Y."/>
            <person name="Wang Z.W."/>
            <person name="Zhao X."/>
            <person name="Zhong W.Y."/>
            <person name="Ma X.K."/>
            <person name="Ma L."/>
            <person name="Huang J."/>
            <person name="Chen G.Z."/>
            <person name="Huang M.Z."/>
            <person name="Huang L."/>
            <person name="Peng D.H."/>
            <person name="Luo Y.B."/>
            <person name="Zou S.Q."/>
            <person name="Chen S.P."/>
            <person name="Lan S."/>
            <person name="Tsai W.C."/>
            <person name="Van de Peer Y."/>
            <person name="Liu Z.J."/>
        </authorList>
    </citation>
    <scope>NUCLEOTIDE SEQUENCE [LARGE SCALE GENOMIC DNA]</scope>
    <source>
        <tissue evidence="3">Leaf</tissue>
    </source>
</reference>
<dbReference type="EMBL" id="JBBWWQ010000007">
    <property type="protein sequence ID" value="KAK8942918.1"/>
    <property type="molecule type" value="Genomic_DNA"/>
</dbReference>
<dbReference type="InterPro" id="IPR017921">
    <property type="entry name" value="Znf_CTCHY"/>
</dbReference>
<protein>
    <recommendedName>
        <fullName evidence="2">CTCHY-type domain-containing protein</fullName>
    </recommendedName>
</protein>
<sequence>MGEYFCEVCKFYDDDVRSLTGFMQNLSVSGRDLGFNLIVVLQIEKGQYHCDVCGICRSGNPYYHFRFRFSME</sequence>